<reference evidence="2" key="1">
    <citation type="submission" date="2021-03" db="EMBL/GenBank/DDBJ databases">
        <title>Draft genome sequence of rust myrtle Austropuccinia psidii MF-1, a brazilian biotype.</title>
        <authorList>
            <person name="Quecine M.C."/>
            <person name="Pachon D.M.R."/>
            <person name="Bonatelli M.L."/>
            <person name="Correr F.H."/>
            <person name="Franceschini L.M."/>
            <person name="Leite T.F."/>
            <person name="Margarido G.R.A."/>
            <person name="Almeida C.A."/>
            <person name="Ferrarezi J.A."/>
            <person name="Labate C.A."/>
        </authorList>
    </citation>
    <scope>NUCLEOTIDE SEQUENCE</scope>
    <source>
        <strain evidence="2">MF-1</strain>
    </source>
</reference>
<organism evidence="2 3">
    <name type="scientific">Austropuccinia psidii MF-1</name>
    <dbReference type="NCBI Taxonomy" id="1389203"/>
    <lineage>
        <taxon>Eukaryota</taxon>
        <taxon>Fungi</taxon>
        <taxon>Dikarya</taxon>
        <taxon>Basidiomycota</taxon>
        <taxon>Pucciniomycotina</taxon>
        <taxon>Pucciniomycetes</taxon>
        <taxon>Pucciniales</taxon>
        <taxon>Sphaerophragmiaceae</taxon>
        <taxon>Austropuccinia</taxon>
    </lineage>
</organism>
<dbReference type="EMBL" id="AVOT02027741">
    <property type="protein sequence ID" value="MBW0519941.1"/>
    <property type="molecule type" value="Genomic_DNA"/>
</dbReference>
<dbReference type="PANTHER" id="PTHR24559:SF444">
    <property type="entry name" value="REVERSE TRANSCRIPTASE DOMAIN-CONTAINING PROTEIN"/>
    <property type="match status" value="1"/>
</dbReference>
<dbReference type="Gene3D" id="3.10.10.10">
    <property type="entry name" value="HIV Type 1 Reverse Transcriptase, subunit A, domain 1"/>
    <property type="match status" value="1"/>
</dbReference>
<dbReference type="Proteomes" id="UP000765509">
    <property type="component" value="Unassembled WGS sequence"/>
</dbReference>
<evidence type="ECO:0000259" key="1">
    <source>
        <dbReference type="Pfam" id="PF00078"/>
    </source>
</evidence>
<accession>A0A9Q3HVW1</accession>
<dbReference type="Gene3D" id="3.30.70.270">
    <property type="match status" value="1"/>
</dbReference>
<dbReference type="InterPro" id="IPR000477">
    <property type="entry name" value="RT_dom"/>
</dbReference>
<dbReference type="AlphaFoldDB" id="A0A9Q3HVW1"/>
<dbReference type="InterPro" id="IPR053134">
    <property type="entry name" value="RNA-dir_DNA_polymerase"/>
</dbReference>
<dbReference type="InterPro" id="IPR043128">
    <property type="entry name" value="Rev_trsase/Diguanyl_cyclase"/>
</dbReference>
<name>A0A9Q3HVW1_9BASI</name>
<dbReference type="SUPFAM" id="SSF56672">
    <property type="entry name" value="DNA/RNA polymerases"/>
    <property type="match status" value="1"/>
</dbReference>
<dbReference type="Pfam" id="PF00078">
    <property type="entry name" value="RVT_1"/>
    <property type="match status" value="1"/>
</dbReference>
<dbReference type="PANTHER" id="PTHR24559">
    <property type="entry name" value="TRANSPOSON TY3-I GAG-POL POLYPROTEIN"/>
    <property type="match status" value="1"/>
</dbReference>
<feature type="domain" description="Reverse transcriptase" evidence="1">
    <location>
        <begin position="87"/>
        <end position="164"/>
    </location>
</feature>
<evidence type="ECO:0000313" key="2">
    <source>
        <dbReference type="EMBL" id="MBW0519941.1"/>
    </source>
</evidence>
<proteinExistence type="predicted"/>
<comment type="caution">
    <text evidence="2">The sequence shown here is derived from an EMBL/GenBank/DDBJ whole genome shotgun (WGS) entry which is preliminary data.</text>
</comment>
<evidence type="ECO:0000313" key="3">
    <source>
        <dbReference type="Proteomes" id="UP000765509"/>
    </source>
</evidence>
<keyword evidence="3" id="KW-1185">Reference proteome</keyword>
<gene>
    <name evidence="2" type="ORF">O181_059656</name>
</gene>
<sequence length="175" mass="20344">MLRKNKPAFAIGEKYLGKIRGHVIELSLDVERPYPPILRRPPYPESLETRNEIEKHINELLDMDVIRKIGHNEIAEITSPVFITWHDGKYRLCGDLRAVNNYTKAGRYPIPKIPHALEKLAKSKYVTKIDFMKGFHQIGVKQNSMELLRIICHVGIYEYTRMPFESKMQQPTSKG</sequence>
<dbReference type="InterPro" id="IPR043502">
    <property type="entry name" value="DNA/RNA_pol_sf"/>
</dbReference>
<protein>
    <recommendedName>
        <fullName evidence="1">Reverse transcriptase domain-containing protein</fullName>
    </recommendedName>
</protein>